<comment type="caution">
    <text evidence="9">The sequence shown here is derived from an EMBL/GenBank/DDBJ whole genome shotgun (WGS) entry which is preliminary data.</text>
</comment>
<evidence type="ECO:0000256" key="2">
    <source>
        <dbReference type="ARBA" id="ARBA00005046"/>
    </source>
</evidence>
<protein>
    <recommendedName>
        <fullName evidence="3 7">Cyclic pyranopterin monophosphate synthase</fullName>
        <ecNumber evidence="3 7">4.6.1.17</ecNumber>
    </recommendedName>
    <alternativeName>
        <fullName evidence="7">Molybdenum cofactor biosynthesis protein C</fullName>
    </alternativeName>
</protein>
<evidence type="ECO:0000256" key="7">
    <source>
        <dbReference type="HAMAP-Rule" id="MF_01224"/>
    </source>
</evidence>
<dbReference type="InterPro" id="IPR023045">
    <property type="entry name" value="MoaC"/>
</dbReference>
<reference evidence="9 10" key="1">
    <citation type="submission" date="2019-07" db="EMBL/GenBank/DDBJ databases">
        <title>Genomic Encyclopedia of Archaeal and Bacterial Type Strains, Phase II (KMG-II): from individual species to whole genera.</title>
        <authorList>
            <person name="Goeker M."/>
        </authorList>
    </citation>
    <scope>NUCLEOTIDE SEQUENCE [LARGE SCALE GENOMIC DNA]</scope>
    <source>
        <strain evidence="9 10">ATCC BAA-252</strain>
    </source>
</reference>
<dbReference type="InterPro" id="IPR047594">
    <property type="entry name" value="MoaC_bact/euk"/>
</dbReference>
<evidence type="ECO:0000256" key="3">
    <source>
        <dbReference type="ARBA" id="ARBA00012575"/>
    </source>
</evidence>
<feature type="binding site" evidence="7">
    <location>
        <begin position="79"/>
        <end position="81"/>
    </location>
    <ligand>
        <name>substrate</name>
    </ligand>
</feature>
<dbReference type="InterPro" id="IPR036522">
    <property type="entry name" value="MoaC_sf"/>
</dbReference>
<dbReference type="NCBIfam" id="NF006870">
    <property type="entry name" value="PRK09364.1"/>
    <property type="match status" value="1"/>
</dbReference>
<keyword evidence="4 7" id="KW-0501">Molybdenum cofactor biosynthesis</keyword>
<dbReference type="NCBIfam" id="TIGR00581">
    <property type="entry name" value="moaC"/>
    <property type="match status" value="1"/>
</dbReference>
<comment type="subunit">
    <text evidence="7">Homohexamer; trimer of dimers.</text>
</comment>
<evidence type="ECO:0000256" key="6">
    <source>
        <dbReference type="ARBA" id="ARBA00055087"/>
    </source>
</evidence>
<dbReference type="PANTHER" id="PTHR22960:SF29">
    <property type="entry name" value="CYCLIC PYRANOPTERIN MONOPHOSPHATE SYNTHASE"/>
    <property type="match status" value="1"/>
</dbReference>
<evidence type="ECO:0000256" key="1">
    <source>
        <dbReference type="ARBA" id="ARBA00001637"/>
    </source>
</evidence>
<evidence type="ECO:0000256" key="5">
    <source>
        <dbReference type="ARBA" id="ARBA00023239"/>
    </source>
</evidence>
<comment type="function">
    <text evidence="6 7">Catalyzes the conversion of (8S)-3',8-cyclo-7,8-dihydroguanosine 5'-triphosphate to cyclic pyranopterin monophosphate (cPMP).</text>
</comment>
<sequence>MTDTGDKLTHLDDSGAANMVDVSDKASTSRIAVAGGSVTMRPETLELIKSGNAKKGDVIGIARIAGIMAAKKTHELIPLCHPLMLSKVSIDIEPDDNLPGLRVRATTKVSGQTGVEMEALTACSLACLTIYDMAKAVDRGMVIGDIRLLEKAGGKSGHWTVEDGGTGGT</sequence>
<accession>A0A562TIB3</accession>
<dbReference type="HAMAP" id="MF_01224_B">
    <property type="entry name" value="MoaC_B"/>
    <property type="match status" value="1"/>
</dbReference>
<dbReference type="SUPFAM" id="SSF55040">
    <property type="entry name" value="Molybdenum cofactor biosynthesis protein C, MoaC"/>
    <property type="match status" value="1"/>
</dbReference>
<dbReference type="RefSeq" id="WP_145340603.1">
    <property type="nucleotide sequence ID" value="NZ_SMLY01000087.1"/>
</dbReference>
<dbReference type="GO" id="GO:0061799">
    <property type="term" value="F:cyclic pyranopterin monophosphate synthase activity"/>
    <property type="evidence" value="ECO:0007669"/>
    <property type="project" value="UniProtKB-UniRule"/>
</dbReference>
<dbReference type="Pfam" id="PF01967">
    <property type="entry name" value="MoaC"/>
    <property type="match status" value="1"/>
</dbReference>
<dbReference type="AlphaFoldDB" id="A0A562TIB3"/>
<dbReference type="GO" id="GO:0006777">
    <property type="term" value="P:Mo-molybdopterin cofactor biosynthetic process"/>
    <property type="evidence" value="ECO:0007669"/>
    <property type="project" value="UniProtKB-UniRule"/>
</dbReference>
<evidence type="ECO:0000313" key="9">
    <source>
        <dbReference type="EMBL" id="TWI93103.1"/>
    </source>
</evidence>
<evidence type="ECO:0000313" key="10">
    <source>
        <dbReference type="Proteomes" id="UP000320593"/>
    </source>
</evidence>
<dbReference type="OrthoDB" id="9794429at2"/>
<feature type="domain" description="Molybdopterin cofactor biosynthesis C (MoaC)" evidence="8">
    <location>
        <begin position="19"/>
        <end position="154"/>
    </location>
</feature>
<feature type="active site" evidence="7">
    <location>
        <position position="132"/>
    </location>
</feature>
<comment type="similarity">
    <text evidence="7">Belongs to the MoaC family.</text>
</comment>
<comment type="catalytic activity">
    <reaction evidence="1 7">
        <text>(8S)-3',8-cyclo-7,8-dihydroguanosine 5'-triphosphate = cyclic pyranopterin phosphate + diphosphate</text>
        <dbReference type="Rhea" id="RHEA:49580"/>
        <dbReference type="ChEBI" id="CHEBI:33019"/>
        <dbReference type="ChEBI" id="CHEBI:59648"/>
        <dbReference type="ChEBI" id="CHEBI:131766"/>
        <dbReference type="EC" id="4.6.1.17"/>
    </reaction>
</comment>
<evidence type="ECO:0000256" key="4">
    <source>
        <dbReference type="ARBA" id="ARBA00023150"/>
    </source>
</evidence>
<evidence type="ECO:0000259" key="8">
    <source>
        <dbReference type="Pfam" id="PF01967"/>
    </source>
</evidence>
<feature type="binding site" evidence="7">
    <location>
        <begin position="117"/>
        <end position="118"/>
    </location>
    <ligand>
        <name>substrate</name>
    </ligand>
</feature>
<dbReference type="EC" id="4.6.1.17" evidence="3 7"/>
<name>A0A562TIB3_9HYPH</name>
<organism evidence="9 10">
    <name type="scientific">Roseibium hamelinense</name>
    <dbReference type="NCBI Taxonomy" id="150831"/>
    <lineage>
        <taxon>Bacteria</taxon>
        <taxon>Pseudomonadati</taxon>
        <taxon>Pseudomonadota</taxon>
        <taxon>Alphaproteobacteria</taxon>
        <taxon>Hyphomicrobiales</taxon>
        <taxon>Stappiaceae</taxon>
        <taxon>Roseibium</taxon>
    </lineage>
</organism>
<gene>
    <name evidence="7" type="primary">moaC</name>
    <name evidence="9" type="ORF">JM93_00658</name>
</gene>
<dbReference type="InterPro" id="IPR002820">
    <property type="entry name" value="Mopterin_CF_biosynth-C_dom"/>
</dbReference>
<proteinExistence type="inferred from homology"/>
<dbReference type="InterPro" id="IPR050105">
    <property type="entry name" value="MoCo_biosynth_MoaA/MoaC"/>
</dbReference>
<dbReference type="EMBL" id="VLLF01000001">
    <property type="protein sequence ID" value="TWI93103.1"/>
    <property type="molecule type" value="Genomic_DNA"/>
</dbReference>
<dbReference type="Proteomes" id="UP000320593">
    <property type="component" value="Unassembled WGS sequence"/>
</dbReference>
<keyword evidence="5 7" id="KW-0456">Lyase</keyword>
<dbReference type="UniPathway" id="UPA00344"/>
<dbReference type="CDD" id="cd01420">
    <property type="entry name" value="MoaC_PE"/>
    <property type="match status" value="1"/>
</dbReference>
<comment type="pathway">
    <text evidence="2 7">Cofactor biosynthesis; molybdopterin biosynthesis.</text>
</comment>
<dbReference type="PANTHER" id="PTHR22960">
    <property type="entry name" value="MOLYBDOPTERIN COFACTOR SYNTHESIS PROTEIN A"/>
    <property type="match status" value="1"/>
</dbReference>
<keyword evidence="10" id="KW-1185">Reference proteome</keyword>
<dbReference type="Gene3D" id="3.30.70.640">
    <property type="entry name" value="Molybdopterin cofactor biosynthesis C (MoaC) domain"/>
    <property type="match status" value="1"/>
</dbReference>